<evidence type="ECO:0000256" key="4">
    <source>
        <dbReference type="SAM" id="Phobius"/>
    </source>
</evidence>
<keyword evidence="5" id="KW-0732">Signal</keyword>
<dbReference type="InterPro" id="IPR003609">
    <property type="entry name" value="Pan_app"/>
</dbReference>
<sequence>MLCKSSRAPLAAAAVVGCLAALPLSVRAQEFDCDVKWSTWESDWSDLKKDWCCEQKDRGCPFDCADDFSDWESSWAVEKKEWCCENKQLGCTAVGAEAKTYDCQVNYWNRSSWPQEQKDWCCEYQQLGCLLPSAPAEASTEAPSTTNAPAAEERAPGSAVGSSSTPAPAADGNRTGASCFEDRVAWEPLDMPGATPSIAGSADECQLRCASTAGCTHFSYWWIGKNCHIQDAYAVRRTSRLGFTSGPFGCWESLDQDKYVREGLTIVERSRRCEELSTLYEPAMGLSREFTLEDITKTEAVKQCRDYCALTEGCEHYTMTFPDRLCQMAGAGANKVTPYANAVSGTPTCWGGEEHETRAFSDSKEAHTLMMKTSLRHGALATSRPSLAAAATLLLAIAALAWGALAAARCTNGRHQSLPQTAEE</sequence>
<evidence type="ECO:0000313" key="7">
    <source>
        <dbReference type="EMBL" id="CAD9180993.1"/>
    </source>
</evidence>
<feature type="domain" description="Apple" evidence="6">
    <location>
        <begin position="273"/>
        <end position="349"/>
    </location>
</feature>
<dbReference type="Gene3D" id="3.50.4.10">
    <property type="entry name" value="Hepatocyte Growth Factor"/>
    <property type="match status" value="2"/>
</dbReference>
<keyword evidence="2" id="KW-1015">Disulfide bond</keyword>
<proteinExistence type="predicted"/>
<keyword evidence="4" id="KW-0472">Membrane</keyword>
<feature type="transmembrane region" description="Helical" evidence="4">
    <location>
        <begin position="387"/>
        <end position="408"/>
    </location>
</feature>
<dbReference type="SMART" id="SM00223">
    <property type="entry name" value="APPLE"/>
    <property type="match status" value="2"/>
</dbReference>
<protein>
    <recommendedName>
        <fullName evidence="6">Apple domain-containing protein</fullName>
    </recommendedName>
</protein>
<keyword evidence="4" id="KW-0812">Transmembrane</keyword>
<dbReference type="EMBL" id="HBGE01097040">
    <property type="protein sequence ID" value="CAD9180993.1"/>
    <property type="molecule type" value="Transcribed_RNA"/>
</dbReference>
<evidence type="ECO:0000256" key="3">
    <source>
        <dbReference type="SAM" id="MobiDB-lite"/>
    </source>
</evidence>
<gene>
    <name evidence="7" type="ORF">ACAT0790_LOCUS57765</name>
</gene>
<dbReference type="GO" id="GO:0006508">
    <property type="term" value="P:proteolysis"/>
    <property type="evidence" value="ECO:0007669"/>
    <property type="project" value="InterPro"/>
</dbReference>
<feature type="region of interest" description="Disordered" evidence="3">
    <location>
        <begin position="138"/>
        <end position="175"/>
    </location>
</feature>
<keyword evidence="4" id="KW-1133">Transmembrane helix</keyword>
<feature type="compositionally biased region" description="Low complexity" evidence="3">
    <location>
        <begin position="138"/>
        <end position="150"/>
    </location>
</feature>
<organism evidence="7">
    <name type="scientific">Alexandrium catenella</name>
    <name type="common">Red tide dinoflagellate</name>
    <name type="synonym">Gonyaulax catenella</name>
    <dbReference type="NCBI Taxonomy" id="2925"/>
    <lineage>
        <taxon>Eukaryota</taxon>
        <taxon>Sar</taxon>
        <taxon>Alveolata</taxon>
        <taxon>Dinophyceae</taxon>
        <taxon>Gonyaulacales</taxon>
        <taxon>Pyrocystaceae</taxon>
        <taxon>Alexandrium</taxon>
    </lineage>
</organism>
<dbReference type="Pfam" id="PF00024">
    <property type="entry name" value="PAN_1"/>
    <property type="match status" value="1"/>
</dbReference>
<accession>A0A7S1S034</accession>
<evidence type="ECO:0000256" key="5">
    <source>
        <dbReference type="SAM" id="SignalP"/>
    </source>
</evidence>
<evidence type="ECO:0000256" key="1">
    <source>
        <dbReference type="ARBA" id="ARBA00022737"/>
    </source>
</evidence>
<reference evidence="7" key="1">
    <citation type="submission" date="2021-01" db="EMBL/GenBank/DDBJ databases">
        <authorList>
            <person name="Corre E."/>
            <person name="Pelletier E."/>
            <person name="Niang G."/>
            <person name="Scheremetjew M."/>
            <person name="Finn R."/>
            <person name="Kale V."/>
            <person name="Holt S."/>
            <person name="Cochrane G."/>
            <person name="Meng A."/>
            <person name="Brown T."/>
            <person name="Cohen L."/>
        </authorList>
    </citation>
    <scope>NUCLEOTIDE SEQUENCE</scope>
    <source>
        <strain evidence="7">OF101</strain>
    </source>
</reference>
<evidence type="ECO:0000256" key="2">
    <source>
        <dbReference type="ARBA" id="ARBA00023157"/>
    </source>
</evidence>
<dbReference type="AlphaFoldDB" id="A0A7S1S034"/>
<dbReference type="SUPFAM" id="SSF57414">
    <property type="entry name" value="Hairpin loop containing domain-like"/>
    <property type="match status" value="2"/>
</dbReference>
<feature type="domain" description="Apple" evidence="6">
    <location>
        <begin position="179"/>
        <end position="250"/>
    </location>
</feature>
<dbReference type="InterPro" id="IPR000177">
    <property type="entry name" value="Apple"/>
</dbReference>
<feature type="signal peptide" evidence="5">
    <location>
        <begin position="1"/>
        <end position="28"/>
    </location>
</feature>
<evidence type="ECO:0000259" key="6">
    <source>
        <dbReference type="SMART" id="SM00223"/>
    </source>
</evidence>
<name>A0A7S1S034_ALECA</name>
<feature type="chain" id="PRO_5030906845" description="Apple domain-containing protein" evidence="5">
    <location>
        <begin position="29"/>
        <end position="424"/>
    </location>
</feature>
<keyword evidence="1" id="KW-0677">Repeat</keyword>
<dbReference type="GO" id="GO:0005576">
    <property type="term" value="C:extracellular region"/>
    <property type="evidence" value="ECO:0007669"/>
    <property type="project" value="InterPro"/>
</dbReference>
<dbReference type="PROSITE" id="PS51257">
    <property type="entry name" value="PROKAR_LIPOPROTEIN"/>
    <property type="match status" value="1"/>
</dbReference>